<keyword evidence="4" id="KW-0812">Transmembrane</keyword>
<dbReference type="CDD" id="cd06225">
    <property type="entry name" value="HAMP"/>
    <property type="match status" value="1"/>
</dbReference>
<feature type="transmembrane region" description="Helical" evidence="4">
    <location>
        <begin position="208"/>
        <end position="231"/>
    </location>
</feature>
<evidence type="ECO:0000256" key="1">
    <source>
        <dbReference type="ARBA" id="ARBA00023224"/>
    </source>
</evidence>
<dbReference type="FunFam" id="1.10.287.950:FF:000001">
    <property type="entry name" value="Methyl-accepting chemotaxis sensory transducer"/>
    <property type="match status" value="1"/>
</dbReference>
<accession>A0A519BAW9</accession>
<evidence type="ECO:0000313" key="8">
    <source>
        <dbReference type="Proteomes" id="UP000320813"/>
    </source>
</evidence>
<protein>
    <submittedName>
        <fullName evidence="7">Methyl-accepting chemotaxis protein</fullName>
    </submittedName>
</protein>
<name>A0A519BAW9_9DELT</name>
<dbReference type="PROSITE" id="PS50111">
    <property type="entry name" value="CHEMOTAXIS_TRANSDUC_2"/>
    <property type="match status" value="1"/>
</dbReference>
<dbReference type="GO" id="GO:0016020">
    <property type="term" value="C:membrane"/>
    <property type="evidence" value="ECO:0007669"/>
    <property type="project" value="InterPro"/>
</dbReference>
<comment type="caution">
    <text evidence="7">The sequence shown here is derived from an EMBL/GenBank/DDBJ whole genome shotgun (WGS) entry which is preliminary data.</text>
</comment>
<evidence type="ECO:0000259" key="6">
    <source>
        <dbReference type="PROSITE" id="PS50885"/>
    </source>
</evidence>
<feature type="domain" description="HAMP" evidence="6">
    <location>
        <begin position="233"/>
        <end position="287"/>
    </location>
</feature>
<dbReference type="PANTHER" id="PTHR32089">
    <property type="entry name" value="METHYL-ACCEPTING CHEMOTAXIS PROTEIN MCPB"/>
    <property type="match status" value="1"/>
</dbReference>
<keyword evidence="4" id="KW-1133">Transmembrane helix</keyword>
<dbReference type="GO" id="GO:0006935">
    <property type="term" value="P:chemotaxis"/>
    <property type="evidence" value="ECO:0007669"/>
    <property type="project" value="UniProtKB-ARBA"/>
</dbReference>
<dbReference type="InterPro" id="IPR004089">
    <property type="entry name" value="MCPsignal_dom"/>
</dbReference>
<dbReference type="GO" id="GO:0007165">
    <property type="term" value="P:signal transduction"/>
    <property type="evidence" value="ECO:0007669"/>
    <property type="project" value="UniProtKB-KW"/>
</dbReference>
<comment type="similarity">
    <text evidence="2">Belongs to the methyl-accepting chemotaxis (MCP) protein family.</text>
</comment>
<dbReference type="InterPro" id="IPR003660">
    <property type="entry name" value="HAMP_dom"/>
</dbReference>
<dbReference type="Proteomes" id="UP000320813">
    <property type="component" value="Unassembled WGS sequence"/>
</dbReference>
<dbReference type="CDD" id="cd11386">
    <property type="entry name" value="MCP_signal"/>
    <property type="match status" value="1"/>
</dbReference>
<dbReference type="PANTHER" id="PTHR32089:SF112">
    <property type="entry name" value="LYSOZYME-LIKE PROTEIN-RELATED"/>
    <property type="match status" value="1"/>
</dbReference>
<keyword evidence="4" id="KW-0472">Membrane</keyword>
<evidence type="ECO:0000256" key="3">
    <source>
        <dbReference type="PROSITE-ProRule" id="PRU00284"/>
    </source>
</evidence>
<dbReference type="EMBL" id="SGBD01000002">
    <property type="protein sequence ID" value="RZD14431.1"/>
    <property type="molecule type" value="Genomic_DNA"/>
</dbReference>
<gene>
    <name evidence="7" type="ORF">EVJ47_04490</name>
</gene>
<dbReference type="Pfam" id="PF00015">
    <property type="entry name" value="MCPsignal"/>
    <property type="match status" value="1"/>
</dbReference>
<evidence type="ECO:0000313" key="7">
    <source>
        <dbReference type="EMBL" id="RZD14431.1"/>
    </source>
</evidence>
<evidence type="ECO:0000256" key="2">
    <source>
        <dbReference type="ARBA" id="ARBA00029447"/>
    </source>
</evidence>
<evidence type="ECO:0000259" key="5">
    <source>
        <dbReference type="PROSITE" id="PS50111"/>
    </source>
</evidence>
<dbReference type="AlphaFoldDB" id="A0A519BAW9"/>
<reference evidence="7 8" key="1">
    <citation type="submission" date="2019-01" db="EMBL/GenBank/DDBJ databases">
        <title>Insights into ecological role of a new deltaproteobacterial order Candidatus Sinidesulfobacterales (Sva0485) by metagenomics and metatranscriptomics.</title>
        <authorList>
            <person name="Tan S."/>
            <person name="Liu J."/>
            <person name="Fang Y."/>
            <person name="Hedlund B.P."/>
            <person name="Lian Z.H."/>
            <person name="Huang L.Y."/>
            <person name="Li J.T."/>
            <person name="Huang L.N."/>
            <person name="Li W.J."/>
            <person name="Jiang H.C."/>
            <person name="Dong H.L."/>
            <person name="Shu W.S."/>
        </authorList>
    </citation>
    <scope>NUCLEOTIDE SEQUENCE [LARGE SCALE GENOMIC DNA]</scope>
    <source>
        <strain evidence="7">AP3</strain>
    </source>
</reference>
<organism evidence="7 8">
    <name type="scientific">Candidatus Acidulodesulfobacterium ferriphilum</name>
    <dbReference type="NCBI Taxonomy" id="2597223"/>
    <lineage>
        <taxon>Bacteria</taxon>
        <taxon>Deltaproteobacteria</taxon>
        <taxon>Candidatus Acidulodesulfobacterales</taxon>
        <taxon>Candidatus Acidulodesulfobacterium</taxon>
    </lineage>
</organism>
<dbReference type="SMART" id="SM00283">
    <property type="entry name" value="MA"/>
    <property type="match status" value="1"/>
</dbReference>
<evidence type="ECO:0000256" key="4">
    <source>
        <dbReference type="SAM" id="Phobius"/>
    </source>
</evidence>
<proteinExistence type="inferred from homology"/>
<sequence length="564" mass="62311">MFSTFKSRLYIAAIVMFIVFLILNFSLLGFLNKIKNRSYIQAVLGSVSISLLKVNRNAINLIYLTKLRKSGIALAKLTKKKYNTASIDKKINILVDKIKLARKSNVIAVNGFYSGFQREHFKKLFGMEKSLLKRPAALKTPEAKVKMNELKQIMAKYRPHVIELLKNPIKAGPNLKASYFNDKMDAIIKLLDFDRYAMSSGMNNKIKFLLDMFIVVPFLVLLALLSVSYYFKRFLIDELEITIKKIEDVANGDLRSKIKTCVNPKNEIGRLIGHVNTLVESLSANVKSINNAVDSISSSGEELNYSSKELKSNMENMKQNSSSIVESIKQITMAILEVAKNSSSGAQEADRTQKATEEGYNAVQGVIKEINSIEKAVDKAAAVMEELGVSSQKIGEIIAVIDEIADQTNLLALNAAIEAARAGEQGRGFAVVADEVRKLAERTTKATKEITTMIISIQEDTVKAIKSMNNGKEEVRNGVEVAKKAGERIEAIRELTNKLKDMITQIATAAEEQSTATEEISASSDSILRAQESTSASTDQIQTSALELSKLASLLSKNISVFKI</sequence>
<dbReference type="Gene3D" id="1.10.287.950">
    <property type="entry name" value="Methyl-accepting chemotaxis protein"/>
    <property type="match status" value="1"/>
</dbReference>
<feature type="transmembrane region" description="Helical" evidence="4">
    <location>
        <begin position="12"/>
        <end position="31"/>
    </location>
</feature>
<dbReference type="SUPFAM" id="SSF58104">
    <property type="entry name" value="Methyl-accepting chemotaxis protein (MCP) signaling domain"/>
    <property type="match status" value="1"/>
</dbReference>
<feature type="domain" description="Methyl-accepting transducer" evidence="5">
    <location>
        <begin position="292"/>
        <end position="528"/>
    </location>
</feature>
<keyword evidence="1 3" id="KW-0807">Transducer</keyword>
<dbReference type="PROSITE" id="PS50885">
    <property type="entry name" value="HAMP"/>
    <property type="match status" value="1"/>
</dbReference>